<protein>
    <submittedName>
        <fullName evidence="1">Uncharacterized protein</fullName>
    </submittedName>
</protein>
<dbReference type="EMBL" id="VSRR010000392">
    <property type="protein sequence ID" value="MPC14963.1"/>
    <property type="molecule type" value="Genomic_DNA"/>
</dbReference>
<evidence type="ECO:0000313" key="2">
    <source>
        <dbReference type="Proteomes" id="UP000324222"/>
    </source>
</evidence>
<keyword evidence="2" id="KW-1185">Reference proteome</keyword>
<reference evidence="1 2" key="1">
    <citation type="submission" date="2019-05" db="EMBL/GenBank/DDBJ databases">
        <title>Another draft genome of Portunus trituberculatus and its Hox gene families provides insights of decapod evolution.</title>
        <authorList>
            <person name="Jeong J.-H."/>
            <person name="Song I."/>
            <person name="Kim S."/>
            <person name="Choi T."/>
            <person name="Kim D."/>
            <person name="Ryu S."/>
            <person name="Kim W."/>
        </authorList>
    </citation>
    <scope>NUCLEOTIDE SEQUENCE [LARGE SCALE GENOMIC DNA]</scope>
    <source>
        <tissue evidence="1">Muscle</tissue>
    </source>
</reference>
<gene>
    <name evidence="1" type="ORF">E2C01_007743</name>
</gene>
<dbReference type="Proteomes" id="UP000324222">
    <property type="component" value="Unassembled WGS sequence"/>
</dbReference>
<organism evidence="1 2">
    <name type="scientific">Portunus trituberculatus</name>
    <name type="common">Swimming crab</name>
    <name type="synonym">Neptunus trituberculatus</name>
    <dbReference type="NCBI Taxonomy" id="210409"/>
    <lineage>
        <taxon>Eukaryota</taxon>
        <taxon>Metazoa</taxon>
        <taxon>Ecdysozoa</taxon>
        <taxon>Arthropoda</taxon>
        <taxon>Crustacea</taxon>
        <taxon>Multicrustacea</taxon>
        <taxon>Malacostraca</taxon>
        <taxon>Eumalacostraca</taxon>
        <taxon>Eucarida</taxon>
        <taxon>Decapoda</taxon>
        <taxon>Pleocyemata</taxon>
        <taxon>Brachyura</taxon>
        <taxon>Eubrachyura</taxon>
        <taxon>Portunoidea</taxon>
        <taxon>Portunidae</taxon>
        <taxon>Portuninae</taxon>
        <taxon>Portunus</taxon>
    </lineage>
</organism>
<evidence type="ECO:0000313" key="1">
    <source>
        <dbReference type="EMBL" id="MPC14963.1"/>
    </source>
</evidence>
<comment type="caution">
    <text evidence="1">The sequence shown here is derived from an EMBL/GenBank/DDBJ whole genome shotgun (WGS) entry which is preliminary data.</text>
</comment>
<sequence length="108" mass="11803">MVGAAGKVLWLVMMYLPYFFPSSPFLSTPLTPFSFLSRALPPSSILPSYNLPLLSCPLPPPLPSLEHRPTRLSFEADRSVLPPVHACTSSLSTPSLHSFSLILSHHSC</sequence>
<accession>A0A5B7D4R3</accession>
<dbReference type="AlphaFoldDB" id="A0A5B7D4R3"/>
<name>A0A5B7D4R3_PORTR</name>
<proteinExistence type="predicted"/>